<dbReference type="STRING" id="446466.Cfla_1263"/>
<dbReference type="EMBL" id="CP001964">
    <property type="protein sequence ID" value="ADG74163.1"/>
    <property type="molecule type" value="Genomic_DNA"/>
</dbReference>
<protein>
    <submittedName>
        <fullName evidence="1">Uncharacterized protein</fullName>
    </submittedName>
</protein>
<organism evidence="1 2">
    <name type="scientific">Cellulomonas flavigena (strain ATCC 482 / DSM 20109 / BCRC 11376 / JCM 18109 / NBRC 3775 / NCIMB 8073 / NRS 134)</name>
    <dbReference type="NCBI Taxonomy" id="446466"/>
    <lineage>
        <taxon>Bacteria</taxon>
        <taxon>Bacillati</taxon>
        <taxon>Actinomycetota</taxon>
        <taxon>Actinomycetes</taxon>
        <taxon>Micrococcales</taxon>
        <taxon>Cellulomonadaceae</taxon>
        <taxon>Cellulomonas</taxon>
    </lineage>
</organism>
<evidence type="ECO:0000313" key="2">
    <source>
        <dbReference type="Proteomes" id="UP000000849"/>
    </source>
</evidence>
<keyword evidence="2" id="KW-1185">Reference proteome</keyword>
<evidence type="ECO:0000313" key="1">
    <source>
        <dbReference type="EMBL" id="ADG74163.1"/>
    </source>
</evidence>
<accession>D5UBR8</accession>
<proteinExistence type="predicted"/>
<sequence>MSPVPEGPIVLRDVASKQKWEVAGGTKRPLTDAQWKNLEDQTYVDVPTRWLERIPTVEATSQ</sequence>
<dbReference type="AlphaFoldDB" id="D5UBR8"/>
<reference evidence="1 2" key="1">
    <citation type="journal article" date="2010" name="Stand. Genomic Sci.">
        <title>Complete genome sequence of Cellulomonas flavigena type strain (134).</title>
        <authorList>
            <person name="Abt B."/>
            <person name="Foster B."/>
            <person name="Lapidus A."/>
            <person name="Clum A."/>
            <person name="Sun H."/>
            <person name="Pukall R."/>
            <person name="Lucas S."/>
            <person name="Glavina Del Rio T."/>
            <person name="Nolan M."/>
            <person name="Tice H."/>
            <person name="Cheng J.F."/>
            <person name="Pitluck S."/>
            <person name="Liolios K."/>
            <person name="Ivanova N."/>
            <person name="Mavromatis K."/>
            <person name="Ovchinnikova G."/>
            <person name="Pati A."/>
            <person name="Goodwin L."/>
            <person name="Chen A."/>
            <person name="Palaniappan K."/>
            <person name="Land M."/>
            <person name="Hauser L."/>
            <person name="Chang Y.J."/>
            <person name="Jeffries C.D."/>
            <person name="Rohde M."/>
            <person name="Goker M."/>
            <person name="Woyke T."/>
            <person name="Bristow J."/>
            <person name="Eisen J.A."/>
            <person name="Markowitz V."/>
            <person name="Hugenholtz P."/>
            <person name="Kyrpides N.C."/>
            <person name="Klenk H.P."/>
        </authorList>
    </citation>
    <scope>NUCLEOTIDE SEQUENCE [LARGE SCALE GENOMIC DNA]</scope>
    <source>
        <strain evidence="2">ATCC 482 / DSM 20109 / BCRC 11376 / JCM 18109 / NBRC 3775 / NCIMB 8073 / NRS 134</strain>
    </source>
</reference>
<dbReference type="KEGG" id="cfl:Cfla_1263"/>
<gene>
    <name evidence="1" type="ordered locus">Cfla_1263</name>
</gene>
<name>D5UBR8_CELFN</name>
<dbReference type="HOGENOM" id="CLU_2895761_0_0_11"/>
<dbReference type="RefSeq" id="WP_013116497.1">
    <property type="nucleotide sequence ID" value="NC_014151.1"/>
</dbReference>
<dbReference type="Proteomes" id="UP000000849">
    <property type="component" value="Chromosome"/>
</dbReference>